<feature type="transmembrane region" description="Helical" evidence="1">
    <location>
        <begin position="175"/>
        <end position="192"/>
    </location>
</feature>
<feature type="transmembrane region" description="Helical" evidence="1">
    <location>
        <begin position="30"/>
        <end position="52"/>
    </location>
</feature>
<accession>A0A6C2UAI3</accession>
<gene>
    <name evidence="2" type="ORF">PDESU_05654</name>
</gene>
<feature type="transmembrane region" description="Helical" evidence="1">
    <location>
        <begin position="58"/>
        <end position="85"/>
    </location>
</feature>
<keyword evidence="1" id="KW-0812">Transmembrane</keyword>
<evidence type="ECO:0000313" key="3">
    <source>
        <dbReference type="Proteomes" id="UP000366872"/>
    </source>
</evidence>
<reference evidence="2 3" key="1">
    <citation type="submission" date="2019-04" db="EMBL/GenBank/DDBJ databases">
        <authorList>
            <person name="Van Vliet M D."/>
        </authorList>
    </citation>
    <scope>NUCLEOTIDE SEQUENCE [LARGE SCALE GENOMIC DNA]</scope>
    <source>
        <strain evidence="2 3">F1</strain>
    </source>
</reference>
<feature type="transmembrane region" description="Helical" evidence="1">
    <location>
        <begin position="97"/>
        <end position="122"/>
    </location>
</feature>
<feature type="transmembrane region" description="Helical" evidence="1">
    <location>
        <begin position="134"/>
        <end position="154"/>
    </location>
</feature>
<dbReference type="EMBL" id="CAAHFG010000004">
    <property type="protein sequence ID" value="VGO17060.1"/>
    <property type="molecule type" value="Genomic_DNA"/>
</dbReference>
<keyword evidence="1" id="KW-1133">Transmembrane helix</keyword>
<evidence type="ECO:0000256" key="1">
    <source>
        <dbReference type="SAM" id="Phobius"/>
    </source>
</evidence>
<keyword evidence="1" id="KW-0472">Membrane</keyword>
<dbReference type="Proteomes" id="UP000366872">
    <property type="component" value="Unassembled WGS sequence"/>
</dbReference>
<keyword evidence="3" id="KW-1185">Reference proteome</keyword>
<organism evidence="2 3">
    <name type="scientific">Pontiella desulfatans</name>
    <dbReference type="NCBI Taxonomy" id="2750659"/>
    <lineage>
        <taxon>Bacteria</taxon>
        <taxon>Pseudomonadati</taxon>
        <taxon>Kiritimatiellota</taxon>
        <taxon>Kiritimatiellia</taxon>
        <taxon>Kiritimatiellales</taxon>
        <taxon>Pontiellaceae</taxon>
        <taxon>Pontiella</taxon>
    </lineage>
</organism>
<protein>
    <submittedName>
        <fullName evidence="2">Uncharacterized protein</fullName>
    </submittedName>
</protein>
<proteinExistence type="predicted"/>
<dbReference type="AlphaFoldDB" id="A0A6C2UAI3"/>
<dbReference type="RefSeq" id="WP_136082561.1">
    <property type="nucleotide sequence ID" value="NZ_CAAHFG010000004.1"/>
</dbReference>
<sequence length="234" mass="25709">MKIFTARLPVLCRGDSEAIDRWLGEQSGQWILFCMLTIAVCSGLYGATIGLWRAGLMALYVALKFPLLIFLTTLCNGTLNWMLAAAMGTGFTFRQTLLAQLMSFTVASLCLAALAPITLFILLNTPSLMSGNTFGHSFFLLINVGALAFAGIVANIRLHQFLLRKTGQRILAQKVLLAWLAGNLLVGAQLSWNLRPFIGSPGLAIQFLRPDPFNGNFYESVYRSALRFATEPRP</sequence>
<name>A0A6C2UAI3_PONDE</name>
<evidence type="ECO:0000313" key="2">
    <source>
        <dbReference type="EMBL" id="VGO17060.1"/>
    </source>
</evidence>